<feature type="domain" description="Myosin motor" evidence="9">
    <location>
        <begin position="615"/>
        <end position="1083"/>
    </location>
</feature>
<dbReference type="PROSITE" id="PS51844">
    <property type="entry name" value="SH3_LIKE"/>
    <property type="match status" value="1"/>
</dbReference>
<dbReference type="InterPro" id="IPR011009">
    <property type="entry name" value="Kinase-like_dom_sf"/>
</dbReference>
<evidence type="ECO:0000256" key="7">
    <source>
        <dbReference type="PROSITE-ProRule" id="PRU00782"/>
    </source>
</evidence>
<dbReference type="InterPro" id="IPR055164">
    <property type="entry name" value="EDR1/CTR1/ARMC3-like_pept-like"/>
</dbReference>
<keyword evidence="12" id="KW-1185">Reference proteome</keyword>
<dbReference type="EMBL" id="JAGKQM010000018">
    <property type="protein sequence ID" value="KAH0862763.1"/>
    <property type="molecule type" value="Genomic_DNA"/>
</dbReference>
<keyword evidence="6 7" id="KW-0009">Actin-binding</keyword>
<evidence type="ECO:0000259" key="10">
    <source>
        <dbReference type="PROSITE" id="PS51844"/>
    </source>
</evidence>
<comment type="similarity">
    <text evidence="7">Belongs to the TRAFAC class myosin-kinesin ATPase superfamily. Myosin family.</text>
</comment>
<evidence type="ECO:0000256" key="5">
    <source>
        <dbReference type="ARBA" id="ARBA00023175"/>
    </source>
</evidence>
<accession>A0ABQ7Y3L7</accession>
<feature type="binding site" evidence="7">
    <location>
        <begin position="709"/>
        <end position="716"/>
    </location>
    <ligand>
        <name>ATP</name>
        <dbReference type="ChEBI" id="CHEBI:30616"/>
    </ligand>
</feature>
<feature type="domain" description="Myosin N-terminal SH3-like" evidence="10">
    <location>
        <begin position="555"/>
        <end position="610"/>
    </location>
</feature>
<protein>
    <submittedName>
        <fullName evidence="11">Uncharacterized protein</fullName>
    </submittedName>
</protein>
<evidence type="ECO:0000256" key="6">
    <source>
        <dbReference type="ARBA" id="ARBA00023203"/>
    </source>
</evidence>
<dbReference type="Pfam" id="PF00063">
    <property type="entry name" value="Myosin_head"/>
    <property type="match status" value="2"/>
</dbReference>
<reference evidence="11 12" key="1">
    <citation type="submission" date="2021-05" db="EMBL/GenBank/DDBJ databases">
        <title>Genome Assembly of Synthetic Allotetraploid Brassica napus Reveals Homoeologous Exchanges between Subgenomes.</title>
        <authorList>
            <person name="Davis J.T."/>
        </authorList>
    </citation>
    <scope>NUCLEOTIDE SEQUENCE [LARGE SCALE GENOMIC DNA]</scope>
    <source>
        <strain evidence="12">cv. Da-Ae</strain>
        <tissue evidence="11">Seedling</tissue>
    </source>
</reference>
<sequence length="1083" mass="120967">MFFGKLQGTPVNMIVGSHVWVEEDSDVAWIDGEVEQLTGEEVITAKLSKIYPKDVEAPAGGVDDLTKLSYLHEPGVLQNLKIRYELNEIYTYTGNIVIAINPWPKLSPFSFSSSPAKFPSLLLFTPTTKNLRGGEAYLQKLHRGSSREQNRTNDAVPPSDQKRVNGAPILQATPSSVPETTSSVTSYAPISVTNRSDYISSEEEYQAQLALAISASNSSPVRELIETVLGKYYLHSKHTYRALLIVNSRCEEPDQKYGVLDYLEKVVDGFYDVYSLSADSAKQGDMPVPSLEDLESNHGTRGFEAVVVNRPIDPSLDEFLQIAQWHMGRSAKDYSIVSARWTEKSTEFRAALNTCVFRLGFFQPLALESDMSLADNICGASVSKYLCSVLADSVRLLCRLVKGNHYTSNEDDAVNTIRLERLNGWLQKFYAMSPQMKSECDVYSFGVILWELATLRSPWRGMNPMQEVGGVGFQNRGLERSQIILECWQTDPNLRPSFAQLTEVSCVTSHYTAGNVPKNGSPSLVIIVKKKRLTNIEQCYCDVFGKLQGTPVNIIVGSHVWVEDSDVAWIDGEVEKLTGEVVIQATTGKTASQSQKTITAKLSKIYPKNVEAPAGGVDDMRKLSYLHEPGVLQNLKIRYELNEIYTYTGNILIAINPFQRLPHIYDAHMMQQYKGAPFGELNPHVFAVADVAYRAMINEGKSNSILVSGESGAGKTETTKMLMRYLAYLGGRAVTEGRTVEQQVLESNPVLEAFGNAKTVRNNNSSRFGKFVEIQFDKQGRISGAAIRTYLLERSRVCQISDPERNYHCFYLLCAAPQEEIEKYKLGHPKTFHYLNQSKCYELVGISDAHDYLATRRAMDIVGISENEQEAIFRVVAAILHIGNVEFTKGKEVDSSVPKDDKAKFHLKTAAELLMCDLKALEDALCKLVMVRPEEVIKRSLDPESAVTSRDGLAKTVYSRLFDWLVNKINNSIGQDANSKCLIGVLDIYGFESFKTNSFEQFCINFTNEKLQQHFNQVAELSDNGFMRKKVCRMKPISTIDPENDSTELLSVSHVNDVDGLYLNVKDEVVLQTKQVSASVLES</sequence>
<feature type="region of interest" description="Disordered" evidence="8">
    <location>
        <begin position="141"/>
        <end position="183"/>
    </location>
</feature>
<evidence type="ECO:0000256" key="1">
    <source>
        <dbReference type="ARBA" id="ARBA00022741"/>
    </source>
</evidence>
<dbReference type="Pfam" id="PF07714">
    <property type="entry name" value="PK_Tyr_Ser-Thr"/>
    <property type="match status" value="1"/>
</dbReference>
<dbReference type="InterPro" id="IPR004009">
    <property type="entry name" value="SH3_Myosin"/>
</dbReference>
<proteinExistence type="inferred from homology"/>
<dbReference type="InterPro" id="IPR036961">
    <property type="entry name" value="Kinesin_motor_dom_sf"/>
</dbReference>
<dbReference type="PROSITE" id="PS51456">
    <property type="entry name" value="MYOSIN_MOTOR"/>
    <property type="match status" value="2"/>
</dbReference>
<keyword evidence="2 7" id="KW-0067">ATP-binding</keyword>
<dbReference type="PANTHER" id="PTHR13140">
    <property type="entry name" value="MYOSIN"/>
    <property type="match status" value="1"/>
</dbReference>
<evidence type="ECO:0000313" key="11">
    <source>
        <dbReference type="EMBL" id="KAH0862763.1"/>
    </source>
</evidence>
<keyword evidence="5 7" id="KW-0505">Motor protein</keyword>
<evidence type="ECO:0000256" key="3">
    <source>
        <dbReference type="ARBA" id="ARBA00022860"/>
    </source>
</evidence>
<dbReference type="Gene3D" id="1.20.120.720">
    <property type="entry name" value="Myosin VI head, motor domain, U50 subdomain"/>
    <property type="match status" value="1"/>
</dbReference>
<name>A0ABQ7Y3L7_BRANA</name>
<keyword evidence="1 7" id="KW-0547">Nucleotide-binding</keyword>
<dbReference type="SMART" id="SM00242">
    <property type="entry name" value="MYSc"/>
    <property type="match status" value="1"/>
</dbReference>
<feature type="compositionally biased region" description="Low complexity" evidence="8">
    <location>
        <begin position="173"/>
        <end position="183"/>
    </location>
</feature>
<dbReference type="Proteomes" id="UP000824890">
    <property type="component" value="Unassembled WGS sequence"/>
</dbReference>
<gene>
    <name evidence="11" type="ORF">HID58_079974</name>
</gene>
<dbReference type="Gene3D" id="1.10.10.820">
    <property type="match status" value="1"/>
</dbReference>
<dbReference type="Gene3D" id="3.40.850.10">
    <property type="entry name" value="Kinesin motor domain"/>
    <property type="match status" value="2"/>
</dbReference>
<keyword evidence="3" id="KW-0112">Calmodulin-binding</keyword>
<dbReference type="PANTHER" id="PTHR13140:SF863">
    <property type="entry name" value="MYOSIN MOTOR DOMAIN-CONTAINING PROTEIN"/>
    <property type="match status" value="1"/>
</dbReference>
<dbReference type="SUPFAM" id="SSF52540">
    <property type="entry name" value="P-loop containing nucleoside triphosphate hydrolases"/>
    <property type="match status" value="2"/>
</dbReference>
<comment type="caution">
    <text evidence="11">The sequence shown here is derived from an EMBL/GenBank/DDBJ whole genome shotgun (WGS) entry which is preliminary data.</text>
</comment>
<dbReference type="Pfam" id="PF02736">
    <property type="entry name" value="Myosin_N"/>
    <property type="match status" value="1"/>
</dbReference>
<evidence type="ECO:0000256" key="2">
    <source>
        <dbReference type="ARBA" id="ARBA00022840"/>
    </source>
</evidence>
<evidence type="ECO:0000256" key="8">
    <source>
        <dbReference type="SAM" id="MobiDB-lite"/>
    </source>
</evidence>
<evidence type="ECO:0000256" key="4">
    <source>
        <dbReference type="ARBA" id="ARBA00023123"/>
    </source>
</evidence>
<evidence type="ECO:0000313" key="12">
    <source>
        <dbReference type="Proteomes" id="UP000824890"/>
    </source>
</evidence>
<dbReference type="InterPro" id="IPR001245">
    <property type="entry name" value="Ser-Thr/Tyr_kinase_cat_dom"/>
</dbReference>
<keyword evidence="4 7" id="KW-0518">Myosin</keyword>
<comment type="caution">
    <text evidence="7">Lacks conserved residue(s) required for the propagation of feature annotation.</text>
</comment>
<feature type="domain" description="Myosin motor" evidence="9">
    <location>
        <begin position="60"/>
        <end position="102"/>
    </location>
</feature>
<dbReference type="Gene3D" id="1.20.58.530">
    <property type="match status" value="1"/>
</dbReference>
<dbReference type="InterPro" id="IPR001609">
    <property type="entry name" value="Myosin_head_motor_dom-like"/>
</dbReference>
<dbReference type="Gene3D" id="1.10.510.10">
    <property type="entry name" value="Transferase(Phosphotransferase) domain 1"/>
    <property type="match status" value="1"/>
</dbReference>
<dbReference type="Pfam" id="PF14381">
    <property type="entry name" value="EDR1_CTR1_ARMC3_pept"/>
    <property type="match status" value="2"/>
</dbReference>
<organism evidence="11 12">
    <name type="scientific">Brassica napus</name>
    <name type="common">Rape</name>
    <dbReference type="NCBI Taxonomy" id="3708"/>
    <lineage>
        <taxon>Eukaryota</taxon>
        <taxon>Viridiplantae</taxon>
        <taxon>Streptophyta</taxon>
        <taxon>Embryophyta</taxon>
        <taxon>Tracheophyta</taxon>
        <taxon>Spermatophyta</taxon>
        <taxon>Magnoliopsida</taxon>
        <taxon>eudicotyledons</taxon>
        <taxon>Gunneridae</taxon>
        <taxon>Pentapetalae</taxon>
        <taxon>rosids</taxon>
        <taxon>malvids</taxon>
        <taxon>Brassicales</taxon>
        <taxon>Brassicaceae</taxon>
        <taxon>Brassiceae</taxon>
        <taxon>Brassica</taxon>
    </lineage>
</organism>
<evidence type="ECO:0000259" key="9">
    <source>
        <dbReference type="PROSITE" id="PS51456"/>
    </source>
</evidence>
<dbReference type="InterPro" id="IPR027417">
    <property type="entry name" value="P-loop_NTPase"/>
</dbReference>
<dbReference type="PRINTS" id="PR00193">
    <property type="entry name" value="MYOSINHEAVY"/>
</dbReference>
<dbReference type="SUPFAM" id="SSF56112">
    <property type="entry name" value="Protein kinase-like (PK-like)"/>
    <property type="match status" value="1"/>
</dbReference>